<organism evidence="1 2">
    <name type="scientific">Streptococcus suis</name>
    <dbReference type="NCBI Taxonomy" id="1307"/>
    <lineage>
        <taxon>Bacteria</taxon>
        <taxon>Bacillati</taxon>
        <taxon>Bacillota</taxon>
        <taxon>Bacilli</taxon>
        <taxon>Lactobacillales</taxon>
        <taxon>Streptococcaceae</taxon>
        <taxon>Streptococcus</taxon>
    </lineage>
</organism>
<gene>
    <name evidence="1" type="ORF">ERS132444_02062</name>
</gene>
<protein>
    <submittedName>
        <fullName evidence="1">Oligoendopeptidase F</fullName>
    </submittedName>
</protein>
<dbReference type="EMBL" id="FIIF01000023">
    <property type="protein sequence ID" value="CYW01922.1"/>
    <property type="molecule type" value="Genomic_DNA"/>
</dbReference>
<accession>A0A0Z8M3R6</accession>
<dbReference type="Gene3D" id="1.20.140.70">
    <property type="entry name" value="Oligopeptidase f, N-terminal domain"/>
    <property type="match status" value="1"/>
</dbReference>
<dbReference type="Proteomes" id="UP000074825">
    <property type="component" value="Unassembled WGS sequence"/>
</dbReference>
<evidence type="ECO:0000313" key="2">
    <source>
        <dbReference type="Proteomes" id="UP000074825"/>
    </source>
</evidence>
<proteinExistence type="predicted"/>
<dbReference type="AlphaFoldDB" id="A0A0Z8M3R6"/>
<sequence length="85" mass="9961">MTNAMPKRQEIDVQLTWDTNILFPTPDNYKENLATYVKQVTAFESNYKGKLTDKDTIVSALTEYEKIVILDSRLSHYAFLWKSIR</sequence>
<reference evidence="1 2" key="1">
    <citation type="submission" date="2016-02" db="EMBL/GenBank/DDBJ databases">
        <authorList>
            <consortium name="Pathogen Informatics"/>
        </authorList>
    </citation>
    <scope>NUCLEOTIDE SEQUENCE [LARGE SCALE GENOMIC DNA]</scope>
    <source>
        <strain evidence="1 2">LSS82</strain>
    </source>
</reference>
<evidence type="ECO:0000313" key="1">
    <source>
        <dbReference type="EMBL" id="CYW01922.1"/>
    </source>
</evidence>
<name>A0A0Z8M3R6_STRSU</name>